<proteinExistence type="predicted"/>
<keyword evidence="1" id="KW-1133">Transmembrane helix</keyword>
<dbReference type="RefSeq" id="WP_211866891.1">
    <property type="nucleotide sequence ID" value="NZ_JAAEDI010000005.1"/>
</dbReference>
<feature type="transmembrane region" description="Helical" evidence="1">
    <location>
        <begin position="85"/>
        <end position="107"/>
    </location>
</feature>
<dbReference type="Proteomes" id="UP000698752">
    <property type="component" value="Unassembled WGS sequence"/>
</dbReference>
<keyword evidence="1" id="KW-0812">Transmembrane</keyword>
<dbReference type="EMBL" id="JAAEDI010000005">
    <property type="protein sequence ID" value="MBR0649154.1"/>
    <property type="molecule type" value="Genomic_DNA"/>
</dbReference>
<evidence type="ECO:0000313" key="2">
    <source>
        <dbReference type="EMBL" id="MBR0649154.1"/>
    </source>
</evidence>
<organism evidence="2 3">
    <name type="scientific">Neoroseomonas terrae</name>
    <dbReference type="NCBI Taxonomy" id="424799"/>
    <lineage>
        <taxon>Bacteria</taxon>
        <taxon>Pseudomonadati</taxon>
        <taxon>Pseudomonadota</taxon>
        <taxon>Alphaproteobacteria</taxon>
        <taxon>Acetobacterales</taxon>
        <taxon>Acetobacteraceae</taxon>
        <taxon>Neoroseomonas</taxon>
    </lineage>
</organism>
<feature type="transmembrane region" description="Helical" evidence="1">
    <location>
        <begin position="153"/>
        <end position="171"/>
    </location>
</feature>
<feature type="transmembrane region" description="Helical" evidence="1">
    <location>
        <begin position="19"/>
        <end position="40"/>
    </location>
</feature>
<sequence length="236" mass="24656">MADALTSVAHRTSAATSPVAYAVGLGGACLLAWIAASVLIGAPPPYHRPGDYTGPLHWTVAWLWLAPLPYVFAWFFLVSRHLTRAFLALAILGVLTGAVAPVAGMALLGLGPLVIMGSVPVAMLFGVVMAALQDDVPPGLADEWQGAHVKGCFLALAPYSLAMAAFYAMTLSPGGAPGRVVQTVLPLAVLAVGWCFHAAWCWRLLSPARRGAVPWWRVAVLLSVFGIAVLAALARA</sequence>
<keyword evidence="1" id="KW-0472">Membrane</keyword>
<feature type="transmembrane region" description="Helical" evidence="1">
    <location>
        <begin position="183"/>
        <end position="202"/>
    </location>
</feature>
<comment type="caution">
    <text evidence="2">The sequence shown here is derived from an EMBL/GenBank/DDBJ whole genome shotgun (WGS) entry which is preliminary data.</text>
</comment>
<reference evidence="3" key="1">
    <citation type="journal article" date="2021" name="Syst. Appl. Microbiol.">
        <title>Roseomonas hellenica sp. nov., isolated from roots of wild-growing Alkanna tinctoria.</title>
        <authorList>
            <person name="Rat A."/>
            <person name="Naranjo H.D."/>
            <person name="Lebbe L."/>
            <person name="Cnockaert M."/>
            <person name="Krigas N."/>
            <person name="Grigoriadou K."/>
            <person name="Maloupa E."/>
            <person name="Willems A."/>
        </authorList>
    </citation>
    <scope>NUCLEOTIDE SEQUENCE [LARGE SCALE GENOMIC DNA]</scope>
    <source>
        <strain evidence="3">LMG 31159</strain>
    </source>
</reference>
<feature type="transmembrane region" description="Helical" evidence="1">
    <location>
        <begin position="214"/>
        <end position="234"/>
    </location>
</feature>
<evidence type="ECO:0000313" key="3">
    <source>
        <dbReference type="Proteomes" id="UP000698752"/>
    </source>
</evidence>
<protein>
    <submittedName>
        <fullName evidence="2">Uncharacterized protein</fullName>
    </submittedName>
</protein>
<keyword evidence="3" id="KW-1185">Reference proteome</keyword>
<name>A0ABS5EDS0_9PROT</name>
<gene>
    <name evidence="2" type="ORF">GXW78_05735</name>
</gene>
<evidence type="ECO:0000256" key="1">
    <source>
        <dbReference type="SAM" id="Phobius"/>
    </source>
</evidence>
<feature type="transmembrane region" description="Helical" evidence="1">
    <location>
        <begin position="113"/>
        <end position="132"/>
    </location>
</feature>
<accession>A0ABS5EDS0</accession>
<feature type="transmembrane region" description="Helical" evidence="1">
    <location>
        <begin position="60"/>
        <end position="78"/>
    </location>
</feature>